<dbReference type="InterPro" id="IPR004871">
    <property type="entry name" value="RSE1/DDB1/CPSF1_C"/>
</dbReference>
<dbReference type="Gene3D" id="2.130.10.10">
    <property type="entry name" value="YVTN repeat-like/Quinoprotein amine dehydrogenase"/>
    <property type="match status" value="3"/>
</dbReference>
<dbReference type="GeneID" id="28978109"/>
<evidence type="ECO:0000259" key="5">
    <source>
        <dbReference type="Pfam" id="PF23726"/>
    </source>
</evidence>
<dbReference type="OrthoDB" id="433457at2759"/>
<dbReference type="Proteomes" id="UP000053890">
    <property type="component" value="Unassembled WGS sequence"/>
</dbReference>
<protein>
    <recommendedName>
        <fullName evidence="8">DNA damage-binding protein 1</fullName>
    </recommendedName>
</protein>
<sequence length="1180" mass="122089">MLYVAQALGPSAQLGALSARFFDPERETLVFHKLDRLEFAVPDAGNIEVNVYSGIAAIQSVHLAGRATASIIVLTTCQRLFLLDSDPSAPASEPSVVTSASISIHEPFGRLAEYQDIVVDQHGRCVLVHAYSGLVRVVPLPGAAAAAAAASSSSRRASHGAADESNELDLDASYNVRLSTLNVSSLAFVPTSTAFSSAPVLAAVYASHTGHKVLATFTVDLVDKELGEGPLREQVLVDPGSELVIPLGNGVAVVGEESMTWYAVPVTDGGDEGKGDKGKGKAAAAVEESGAGARCRLPVSRVTAWTALSDDRLLLGDLYGKLLLVTATLSDAGRVTSVSVEDLGDATSATSIVPMSATEVYLSSRFGDSQIIRLPSTDADAMHDDATPAPATELALVQSFSSLAPVLDFVVVGESSTSSSGYLVTCSGAYKTGSLRVVRSGVGVQELASLEIDGVQRLWSFTTSADDRLLVLGFFDETRVFKLVSAGGDDGGDGAELDLDEVDLPFFDSASATLFAGALAAGLVVQVTAQGVACDGQTWRPEGGKKKITAAAAREGGAYLAVAVEGGELVVLRAENGQLVNVSSTTFQHDIAALALSPSGQHVVVALWTSQEVHLVDLASSPLAPCATHRIDSTFLIRSLALTDFSSASSPTTNGGDTTLLAGLGDGTLVSLAVDLASGSFVASSSKAVALGKRPLQVTEIVHGDACDVFVASDRPTIVSRSKDRLVYSSVNVGDTHAVCALPNGALALASSSSLTLAQVGAIQQVDVRTVPLDEDEPRRIAHDAEAKCFVVTCARRDVDRETGETSVSGVVRLLGEDFATRATLALEPGEEAQSLTLAHAAESGEALFLVGTTRAPPSPDSEPTEGRLLVLRTTVDGDGAALEQVSETAIGGCPYAVVPLAGTGAGSAQGYVATAVNSQVGVWALGADGSLSLSATWGGAFVAYTLAAGDEPGTLVVGDALRSVTLLRYTAPTGAPMQGRLDEVARDYRSRYMLGVAPLGAGSGEVLGAETDLNLFTLGRDEGAERQGRVGDAGVLEARGQWHLGEMVSRFRPGSLGQLIGDSSGAATAQLLFATSAGSIGVIASLSPEAGQILSGVERNLRAVIGYHGHVGQEEFRSYKVDKTVYPSAGFIDGAFVEQFLDLSVERQEAVVAGQSEPERLSVTRDEVASLIEEVARVH</sequence>
<dbReference type="InterPro" id="IPR015943">
    <property type="entry name" value="WD40/YVTN_repeat-like_dom_sf"/>
</dbReference>
<gene>
    <name evidence="6" type="ORF">RHOBADRAFT_55089</name>
</gene>
<accession>A0A0P9FCB6</accession>
<reference evidence="6 7" key="1">
    <citation type="journal article" date="2015" name="Front. Microbiol.">
        <title>Genome sequence of the plant growth promoting endophytic yeast Rhodotorula graminis WP1.</title>
        <authorList>
            <person name="Firrincieli A."/>
            <person name="Otillar R."/>
            <person name="Salamov A."/>
            <person name="Schmutz J."/>
            <person name="Khan Z."/>
            <person name="Redman R.S."/>
            <person name="Fleck N.D."/>
            <person name="Lindquist E."/>
            <person name="Grigoriev I.V."/>
            <person name="Doty S.L."/>
        </authorList>
    </citation>
    <scope>NUCLEOTIDE SEQUENCE [LARGE SCALE GENOMIC DNA]</scope>
    <source>
        <strain evidence="6 7">WP1</strain>
    </source>
</reference>
<dbReference type="OMA" id="HQDFLMR"/>
<organism evidence="6 7">
    <name type="scientific">Rhodotorula graminis (strain WP1)</name>
    <dbReference type="NCBI Taxonomy" id="578459"/>
    <lineage>
        <taxon>Eukaryota</taxon>
        <taxon>Fungi</taxon>
        <taxon>Dikarya</taxon>
        <taxon>Basidiomycota</taxon>
        <taxon>Pucciniomycotina</taxon>
        <taxon>Microbotryomycetes</taxon>
        <taxon>Sporidiobolales</taxon>
        <taxon>Sporidiobolaceae</taxon>
        <taxon>Rhodotorula</taxon>
    </lineage>
</organism>
<dbReference type="Gene3D" id="1.10.150.910">
    <property type="match status" value="1"/>
</dbReference>
<comment type="subcellular location">
    <subcellularLocation>
        <location evidence="1">Nucleus</location>
    </subcellularLocation>
</comment>
<dbReference type="Pfam" id="PF03178">
    <property type="entry name" value="CPSF_A"/>
    <property type="match status" value="1"/>
</dbReference>
<feature type="domain" description="RSE1/DDB1/CPSF1 first beta-propeller" evidence="4">
    <location>
        <begin position="16"/>
        <end position="401"/>
    </location>
</feature>
<dbReference type="SUPFAM" id="SSF69322">
    <property type="entry name" value="Tricorn protease domain 2"/>
    <property type="match status" value="1"/>
</dbReference>
<evidence type="ECO:0000259" key="4">
    <source>
        <dbReference type="Pfam" id="PF10433"/>
    </source>
</evidence>
<dbReference type="RefSeq" id="XP_018269377.1">
    <property type="nucleotide sequence ID" value="XM_018417661.1"/>
</dbReference>
<proteinExistence type="predicted"/>
<evidence type="ECO:0008006" key="8">
    <source>
        <dbReference type="Google" id="ProtNLM"/>
    </source>
</evidence>
<dbReference type="STRING" id="578459.A0A0P9FCB6"/>
<dbReference type="InterPro" id="IPR058543">
    <property type="entry name" value="Beta-prop_RSE1/DDB1/CPSF1_2nd"/>
</dbReference>
<dbReference type="EMBL" id="KQ474083">
    <property type="protein sequence ID" value="KPV73328.1"/>
    <property type="molecule type" value="Genomic_DNA"/>
</dbReference>
<dbReference type="Pfam" id="PF23726">
    <property type="entry name" value="Beta-prop_RSE1_2nd"/>
    <property type="match status" value="1"/>
</dbReference>
<dbReference type="Pfam" id="PF10433">
    <property type="entry name" value="Beta-prop_RSE1_1st"/>
    <property type="match status" value="1"/>
</dbReference>
<feature type="domain" description="RSE1/DDB1/CPSF1 C-terminal" evidence="3">
    <location>
        <begin position="820"/>
        <end position="1143"/>
    </location>
</feature>
<dbReference type="GO" id="GO:0003676">
    <property type="term" value="F:nucleic acid binding"/>
    <property type="evidence" value="ECO:0007669"/>
    <property type="project" value="InterPro"/>
</dbReference>
<evidence type="ECO:0000256" key="2">
    <source>
        <dbReference type="ARBA" id="ARBA00023242"/>
    </source>
</evidence>
<dbReference type="GO" id="GO:0005634">
    <property type="term" value="C:nucleus"/>
    <property type="evidence" value="ECO:0007669"/>
    <property type="project" value="UniProtKB-SubCell"/>
</dbReference>
<dbReference type="InterPro" id="IPR050358">
    <property type="entry name" value="RSE1/DDB1/CFT1"/>
</dbReference>
<evidence type="ECO:0000256" key="1">
    <source>
        <dbReference type="ARBA" id="ARBA00004123"/>
    </source>
</evidence>
<dbReference type="InterPro" id="IPR018846">
    <property type="entry name" value="Beta-prop_RSE1/DDB1/CPSF1_1st"/>
</dbReference>
<evidence type="ECO:0000313" key="6">
    <source>
        <dbReference type="EMBL" id="KPV73328.1"/>
    </source>
</evidence>
<keyword evidence="2" id="KW-0539">Nucleus</keyword>
<evidence type="ECO:0000313" key="7">
    <source>
        <dbReference type="Proteomes" id="UP000053890"/>
    </source>
</evidence>
<feature type="domain" description="RSE1/DDB1/CPSF1 second beta-propeller" evidence="5">
    <location>
        <begin position="445"/>
        <end position="759"/>
    </location>
</feature>
<dbReference type="AlphaFoldDB" id="A0A0P9FCB6"/>
<evidence type="ECO:0000259" key="3">
    <source>
        <dbReference type="Pfam" id="PF03178"/>
    </source>
</evidence>
<dbReference type="PANTHER" id="PTHR10644">
    <property type="entry name" value="DNA REPAIR/RNA PROCESSING CPSF FAMILY"/>
    <property type="match status" value="1"/>
</dbReference>
<keyword evidence="7" id="KW-1185">Reference proteome</keyword>
<name>A0A0P9FCB6_RHOGW</name>